<dbReference type="AlphaFoldDB" id="A0A378MB24"/>
<organism evidence="7 8">
    <name type="scientific">Listeria grayi</name>
    <name type="common">Listeria murrayi</name>
    <dbReference type="NCBI Taxonomy" id="1641"/>
    <lineage>
        <taxon>Bacteria</taxon>
        <taxon>Bacillati</taxon>
        <taxon>Bacillota</taxon>
        <taxon>Bacilli</taxon>
        <taxon>Bacillales</taxon>
        <taxon>Listeriaceae</taxon>
        <taxon>Listeria</taxon>
    </lineage>
</organism>
<comment type="subcellular location">
    <subcellularLocation>
        <location evidence="2">Cell membrane</location>
        <topology evidence="2">Single-pass type II membrane protein</topology>
    </subcellularLocation>
    <subcellularLocation>
        <location evidence="5">Membrane</location>
        <topology evidence="5">Single-pass type II membrane protein</topology>
    </subcellularLocation>
</comment>
<dbReference type="GO" id="GO:0004252">
    <property type="term" value="F:serine-type endopeptidase activity"/>
    <property type="evidence" value="ECO:0007669"/>
    <property type="project" value="InterPro"/>
</dbReference>
<evidence type="ECO:0000256" key="3">
    <source>
        <dbReference type="ARBA" id="ARBA00013208"/>
    </source>
</evidence>
<dbReference type="PROSITE" id="PS00761">
    <property type="entry name" value="SPASE_I_3"/>
    <property type="match status" value="1"/>
</dbReference>
<keyword evidence="5" id="KW-0645">Protease</keyword>
<gene>
    <name evidence="7" type="primary">sipS_2</name>
    <name evidence="7" type="ORF">NCTC10815_00865</name>
</gene>
<dbReference type="PROSITE" id="PS00760">
    <property type="entry name" value="SPASE_I_2"/>
    <property type="match status" value="1"/>
</dbReference>
<dbReference type="Proteomes" id="UP000254879">
    <property type="component" value="Unassembled WGS sequence"/>
</dbReference>
<feature type="domain" description="Peptidase S26" evidence="6">
    <location>
        <begin position="15"/>
        <end position="176"/>
    </location>
</feature>
<name>A0A378MB24_LISGR</name>
<dbReference type="Gene3D" id="2.10.109.10">
    <property type="entry name" value="Umud Fragment, subunit A"/>
    <property type="match status" value="1"/>
</dbReference>
<evidence type="ECO:0000313" key="7">
    <source>
        <dbReference type="EMBL" id="STY43567.1"/>
    </source>
</evidence>
<dbReference type="EMBL" id="UGPG01000001">
    <property type="protein sequence ID" value="STY43567.1"/>
    <property type="molecule type" value="Genomic_DNA"/>
</dbReference>
<dbReference type="GO" id="GO:0005886">
    <property type="term" value="C:plasma membrane"/>
    <property type="evidence" value="ECO:0007669"/>
    <property type="project" value="UniProtKB-SubCell"/>
</dbReference>
<dbReference type="RefSeq" id="WP_036106495.1">
    <property type="nucleotide sequence ID" value="NZ_CABKNG010000001.1"/>
</dbReference>
<comment type="similarity">
    <text evidence="5">Belongs to the peptidase S26 family.</text>
</comment>
<accession>A0A378MB24</accession>
<evidence type="ECO:0000256" key="5">
    <source>
        <dbReference type="RuleBase" id="RU362042"/>
    </source>
</evidence>
<dbReference type="PRINTS" id="PR00727">
    <property type="entry name" value="LEADERPTASE"/>
</dbReference>
<dbReference type="InterPro" id="IPR036286">
    <property type="entry name" value="LexA/Signal_pep-like_sf"/>
</dbReference>
<dbReference type="GO" id="GO:0006465">
    <property type="term" value="P:signal peptide processing"/>
    <property type="evidence" value="ECO:0007669"/>
    <property type="project" value="InterPro"/>
</dbReference>
<evidence type="ECO:0000256" key="4">
    <source>
        <dbReference type="ARBA" id="ARBA00022801"/>
    </source>
</evidence>
<dbReference type="InterPro" id="IPR019757">
    <property type="entry name" value="Pept_S26A_signal_pept_1_Lys-AS"/>
</dbReference>
<dbReference type="InterPro" id="IPR000223">
    <property type="entry name" value="Pept_S26A_signal_pept_1"/>
</dbReference>
<keyword evidence="5" id="KW-0812">Transmembrane</keyword>
<dbReference type="PANTHER" id="PTHR43390:SF8">
    <property type="entry name" value="SIGNAL PEPTIDASE I"/>
    <property type="match status" value="1"/>
</dbReference>
<dbReference type="InterPro" id="IPR019533">
    <property type="entry name" value="Peptidase_S26"/>
</dbReference>
<dbReference type="GO" id="GO:0009003">
    <property type="term" value="F:signal peptidase activity"/>
    <property type="evidence" value="ECO:0007669"/>
    <property type="project" value="UniProtKB-EC"/>
</dbReference>
<dbReference type="PANTHER" id="PTHR43390">
    <property type="entry name" value="SIGNAL PEPTIDASE I"/>
    <property type="match status" value="1"/>
</dbReference>
<keyword evidence="5" id="KW-0472">Membrane</keyword>
<dbReference type="CDD" id="cd06530">
    <property type="entry name" value="S26_SPase_I"/>
    <property type="match status" value="1"/>
</dbReference>
<dbReference type="InterPro" id="IPR019758">
    <property type="entry name" value="Pept_S26A_signal_pept_1_CS"/>
</dbReference>
<dbReference type="OrthoDB" id="9802919at2"/>
<dbReference type="NCBIfam" id="TIGR02227">
    <property type="entry name" value="sigpep_I_bact"/>
    <property type="match status" value="1"/>
</dbReference>
<keyword evidence="4 5" id="KW-0378">Hydrolase</keyword>
<reference evidence="7 8" key="1">
    <citation type="submission" date="2018-06" db="EMBL/GenBank/DDBJ databases">
        <authorList>
            <consortium name="Pathogen Informatics"/>
            <person name="Doyle S."/>
        </authorList>
    </citation>
    <scope>NUCLEOTIDE SEQUENCE [LARGE SCALE GENOMIC DNA]</scope>
    <source>
        <strain evidence="8">NCTC 10815</strain>
    </source>
</reference>
<dbReference type="EC" id="3.4.21.89" evidence="3 5"/>
<keyword evidence="5" id="KW-1133">Transmembrane helix</keyword>
<proteinExistence type="inferred from homology"/>
<protein>
    <recommendedName>
        <fullName evidence="3 5">Signal peptidase I</fullName>
        <ecNumber evidence="3 5">3.4.21.89</ecNumber>
    </recommendedName>
</protein>
<feature type="transmembrane region" description="Helical" evidence="5">
    <location>
        <begin position="14"/>
        <end position="37"/>
    </location>
</feature>
<dbReference type="SUPFAM" id="SSF51306">
    <property type="entry name" value="LexA/Signal peptidase"/>
    <property type="match status" value="1"/>
</dbReference>
<evidence type="ECO:0000313" key="8">
    <source>
        <dbReference type="Proteomes" id="UP000254879"/>
    </source>
</evidence>
<evidence type="ECO:0000259" key="6">
    <source>
        <dbReference type="Pfam" id="PF10502"/>
    </source>
</evidence>
<dbReference type="Pfam" id="PF10502">
    <property type="entry name" value="Peptidase_S26"/>
    <property type="match status" value="1"/>
</dbReference>
<evidence type="ECO:0000256" key="1">
    <source>
        <dbReference type="ARBA" id="ARBA00000677"/>
    </source>
</evidence>
<sequence length="179" mass="20443">MRITTNRRPFLRGLFSWLIMLMIAFVLALLLRMYVLAPVKVDGSSMLPTYHNGERLFIEKLSKPKRFDVIVFNEPSAFGKNGHFIKRVIGLPGDALRFENGDLYVNDKMYKEPYLKKGTKTTISPDRLETTFSLQQVTGESKVPPHKYFVLGDNRSGSSDSRVFSFIDATDINGKIIQF</sequence>
<comment type="catalytic activity">
    <reaction evidence="1 5">
        <text>Cleavage of hydrophobic, N-terminal signal or leader sequences from secreted and periplasmic proteins.</text>
        <dbReference type="EC" id="3.4.21.89"/>
    </reaction>
</comment>
<evidence type="ECO:0000256" key="2">
    <source>
        <dbReference type="ARBA" id="ARBA00004401"/>
    </source>
</evidence>